<protein>
    <recommendedName>
        <fullName evidence="3">FBD domain-containing protein</fullName>
    </recommendedName>
</protein>
<reference evidence="1 2" key="1">
    <citation type="submission" date="2021-05" db="EMBL/GenBank/DDBJ databases">
        <title>Genome Assembly of Synthetic Allotetraploid Brassica napus Reveals Homoeologous Exchanges between Subgenomes.</title>
        <authorList>
            <person name="Davis J.T."/>
        </authorList>
    </citation>
    <scope>NUCLEOTIDE SEQUENCE [LARGE SCALE GENOMIC DNA]</scope>
    <source>
        <strain evidence="2">cv. Da-Ae</strain>
        <tissue evidence="1">Seedling</tissue>
    </source>
</reference>
<dbReference type="Proteomes" id="UP000824890">
    <property type="component" value="Unassembled WGS sequence"/>
</dbReference>
<organism evidence="1 2">
    <name type="scientific">Brassica napus</name>
    <name type="common">Rape</name>
    <dbReference type="NCBI Taxonomy" id="3708"/>
    <lineage>
        <taxon>Eukaryota</taxon>
        <taxon>Viridiplantae</taxon>
        <taxon>Streptophyta</taxon>
        <taxon>Embryophyta</taxon>
        <taxon>Tracheophyta</taxon>
        <taxon>Spermatophyta</taxon>
        <taxon>Magnoliopsida</taxon>
        <taxon>eudicotyledons</taxon>
        <taxon>Gunneridae</taxon>
        <taxon>Pentapetalae</taxon>
        <taxon>rosids</taxon>
        <taxon>malvids</taxon>
        <taxon>Brassicales</taxon>
        <taxon>Brassicaceae</taxon>
        <taxon>Brassiceae</taxon>
        <taxon>Brassica</taxon>
    </lineage>
</organism>
<gene>
    <name evidence="1" type="ORF">HID58_014223</name>
</gene>
<evidence type="ECO:0008006" key="3">
    <source>
        <dbReference type="Google" id="ProtNLM"/>
    </source>
</evidence>
<keyword evidence="2" id="KW-1185">Reference proteome</keyword>
<accession>A0ABQ8DGP8</accession>
<comment type="caution">
    <text evidence="1">The sequence shown here is derived from an EMBL/GenBank/DDBJ whole genome shotgun (WGS) entry which is preliminary data.</text>
</comment>
<sequence length="291" mass="32248">MAGVMTAELRSFLELNLPKVKEGKKPKFSLETSEPKHGSHILEATKIPCQSNEFVLELLRVFFLTSSKDKGAESDAEFLIEELNHAVSLVMLKSICCPLQMMMLRNGFVMGRTTDSLDHFHNLRLDVDSMSYEVGLIEGRVDVHHLDVLRIDFDEAILYQRTNLISANQGRRCPKLTGVGASTVFTRYCWEYFNLPIEPIPLQLDCKASELHCFLHLGTNQRPPQSNLEVLVKFCTNFSPVQLYDVGAGAVKKSNVSGVKITSVDYGTCVGDEAVEGGLADANAPGHNSVN</sequence>
<dbReference type="EMBL" id="JAGKQM010000004">
    <property type="protein sequence ID" value="KAH0928496.1"/>
    <property type="molecule type" value="Genomic_DNA"/>
</dbReference>
<name>A0ABQ8DGP8_BRANA</name>
<evidence type="ECO:0000313" key="1">
    <source>
        <dbReference type="EMBL" id="KAH0928496.1"/>
    </source>
</evidence>
<evidence type="ECO:0000313" key="2">
    <source>
        <dbReference type="Proteomes" id="UP000824890"/>
    </source>
</evidence>
<proteinExistence type="predicted"/>